<comment type="caution">
    <text evidence="6">The sequence shown here is derived from an EMBL/GenBank/DDBJ whole genome shotgun (WGS) entry which is preliminary data.</text>
</comment>
<dbReference type="SUPFAM" id="SSF103473">
    <property type="entry name" value="MFS general substrate transporter"/>
    <property type="match status" value="1"/>
</dbReference>
<dbReference type="GO" id="GO:0016020">
    <property type="term" value="C:membrane"/>
    <property type="evidence" value="ECO:0007669"/>
    <property type="project" value="UniProtKB-SubCell"/>
</dbReference>
<evidence type="ECO:0000313" key="7">
    <source>
        <dbReference type="Proteomes" id="UP000015354"/>
    </source>
</evidence>
<dbReference type="PANTHER" id="PTHR21576:SF157">
    <property type="entry name" value="NODULIN-LIKE DOMAIN-CONTAINING PROTEIN"/>
    <property type="match status" value="1"/>
</dbReference>
<comment type="subcellular location">
    <subcellularLocation>
        <location evidence="1">Membrane</location>
        <topology evidence="1">Multi-pass membrane protein</topology>
    </subcellularLocation>
</comment>
<dbReference type="Proteomes" id="UP000015354">
    <property type="component" value="Unassembled WGS sequence"/>
</dbReference>
<feature type="transmembrane region" description="Helical" evidence="5">
    <location>
        <begin position="458"/>
        <end position="479"/>
    </location>
</feature>
<dbReference type="GO" id="GO:0022857">
    <property type="term" value="F:transmembrane transporter activity"/>
    <property type="evidence" value="ECO:0007669"/>
    <property type="project" value="InterPro"/>
</dbReference>
<evidence type="ECO:0000256" key="5">
    <source>
        <dbReference type="SAM" id="Phobius"/>
    </source>
</evidence>
<evidence type="ECO:0000256" key="2">
    <source>
        <dbReference type="ARBA" id="ARBA00022692"/>
    </source>
</evidence>
<feature type="transmembrane region" description="Helical" evidence="5">
    <location>
        <begin position="188"/>
        <end position="209"/>
    </location>
</feature>
<protein>
    <recommendedName>
        <fullName evidence="8">Nodulin-like domain-containing protein</fullName>
    </recommendedName>
</protein>
<feature type="transmembrane region" description="Helical" evidence="5">
    <location>
        <begin position="159"/>
        <end position="182"/>
    </location>
</feature>
<dbReference type="Gene3D" id="1.20.1250.20">
    <property type="entry name" value="MFS general substrate transporter like domains"/>
    <property type="match status" value="1"/>
</dbReference>
<keyword evidence="7" id="KW-1185">Reference proteome</keyword>
<organism evidence="6 7">
    <name type="scientific">Strigomonas culicis</name>
    <dbReference type="NCBI Taxonomy" id="28005"/>
    <lineage>
        <taxon>Eukaryota</taxon>
        <taxon>Discoba</taxon>
        <taxon>Euglenozoa</taxon>
        <taxon>Kinetoplastea</taxon>
        <taxon>Metakinetoplastina</taxon>
        <taxon>Trypanosomatida</taxon>
        <taxon>Trypanosomatidae</taxon>
        <taxon>Strigomonadinae</taxon>
        <taxon>Strigomonas</taxon>
    </lineage>
</organism>
<reference evidence="6 7" key="1">
    <citation type="journal article" date="2013" name="PLoS ONE">
        <title>Predicting the Proteins of Angomonas deanei, Strigomonas culicis and Their Respective Endosymbionts Reveals New Aspects of the Trypanosomatidae Family.</title>
        <authorList>
            <person name="Motta M.C."/>
            <person name="Martins A.C."/>
            <person name="de Souza S.S."/>
            <person name="Catta-Preta C.M."/>
            <person name="Silva R."/>
            <person name="Klein C.C."/>
            <person name="de Almeida L.G."/>
            <person name="de Lima Cunha O."/>
            <person name="Ciapina L.P."/>
            <person name="Brocchi M."/>
            <person name="Colabardini A.C."/>
            <person name="de Araujo Lima B."/>
            <person name="Machado C.R."/>
            <person name="de Almeida Soares C.M."/>
            <person name="Probst C.M."/>
            <person name="de Menezes C.B."/>
            <person name="Thompson C.E."/>
            <person name="Bartholomeu D.C."/>
            <person name="Gradia D.F."/>
            <person name="Pavoni D.P."/>
            <person name="Grisard E.C."/>
            <person name="Fantinatti-Garboggini F."/>
            <person name="Marchini F.K."/>
            <person name="Rodrigues-Luiz G.F."/>
            <person name="Wagner G."/>
            <person name="Goldman G.H."/>
            <person name="Fietto J.L."/>
            <person name="Elias M.C."/>
            <person name="Goldman M.H."/>
            <person name="Sagot M.F."/>
            <person name="Pereira M."/>
            <person name="Stoco P.H."/>
            <person name="de Mendonca-Neto R.P."/>
            <person name="Teixeira S.M."/>
            <person name="Maciel T.E."/>
            <person name="de Oliveira Mendes T.A."/>
            <person name="Urmenyi T.P."/>
            <person name="de Souza W."/>
            <person name="Schenkman S."/>
            <person name="de Vasconcelos A.T."/>
        </authorList>
    </citation>
    <scope>NUCLEOTIDE SEQUENCE [LARGE SCALE GENOMIC DNA]</scope>
</reference>
<gene>
    <name evidence="6" type="ORF">STCU_07593</name>
</gene>
<dbReference type="Pfam" id="PF07690">
    <property type="entry name" value="MFS_1"/>
    <property type="match status" value="1"/>
</dbReference>
<evidence type="ECO:0000256" key="3">
    <source>
        <dbReference type="ARBA" id="ARBA00022989"/>
    </source>
</evidence>
<feature type="transmembrane region" description="Helical" evidence="5">
    <location>
        <begin position="281"/>
        <end position="301"/>
    </location>
</feature>
<evidence type="ECO:0000256" key="1">
    <source>
        <dbReference type="ARBA" id="ARBA00004141"/>
    </source>
</evidence>
<feature type="transmembrane region" description="Helical" evidence="5">
    <location>
        <begin position="31"/>
        <end position="53"/>
    </location>
</feature>
<name>S9TYR5_9TRYP</name>
<dbReference type="EMBL" id="ATMH01007593">
    <property type="protein sequence ID" value="EPY23647.1"/>
    <property type="molecule type" value="Genomic_DNA"/>
</dbReference>
<accession>S9TYR5</accession>
<evidence type="ECO:0000313" key="6">
    <source>
        <dbReference type="EMBL" id="EPY23647.1"/>
    </source>
</evidence>
<proteinExistence type="predicted"/>
<feature type="transmembrane region" description="Helical" evidence="5">
    <location>
        <begin position="91"/>
        <end position="116"/>
    </location>
</feature>
<dbReference type="AlphaFoldDB" id="S9TYR5"/>
<feature type="non-terminal residue" evidence="6">
    <location>
        <position position="500"/>
    </location>
</feature>
<dbReference type="InterPro" id="IPR011701">
    <property type="entry name" value="MFS"/>
</dbReference>
<feature type="transmembrane region" description="Helical" evidence="5">
    <location>
        <begin position="249"/>
        <end position="275"/>
    </location>
</feature>
<dbReference type="InterPro" id="IPR036259">
    <property type="entry name" value="MFS_trans_sf"/>
</dbReference>
<keyword evidence="4 5" id="KW-0472">Membrane</keyword>
<keyword evidence="2 5" id="KW-0812">Transmembrane</keyword>
<keyword evidence="3 5" id="KW-1133">Transmembrane helix</keyword>
<evidence type="ECO:0000256" key="4">
    <source>
        <dbReference type="ARBA" id="ARBA00023136"/>
    </source>
</evidence>
<evidence type="ECO:0008006" key="8">
    <source>
        <dbReference type="Google" id="ProtNLM"/>
    </source>
</evidence>
<dbReference type="OrthoDB" id="251148at2759"/>
<sequence>MAHRDKNDDREINVETLANEVMKPISEERRFAIMTLGCFGTICVAIGYAFSLISSPLQERYNLSMRDLTTINTVGLVFKYFTLPYALGYDFFGPVFTAVLGGVFLPLGAALLCLCFRGNITGSVARLSVFEAIFSVGCALYNTTCMVTTVNHFPTDRGLVISFLATYGSLGSSMVACLYSAFFSNSTANYFFFLMAYGLFMGILCAFFMKHPSYYLTGLQKKQLSIEEQEKLSRYKAQYLRQKPTMYRFVYAGCIMIFLIILLPVQGCVVAYMNLGKPYKLAFAVIVMICSFLMMLTPIPFHKIQCIHAKVDKRSRRGIAQEEPFEEIDAPVADKPTTTAVNNTTDTLSIVESESSLAKIETDVDYIAPQYQTSFWRNLGTLHLWTMLWSLFSIVGTECTVISNANYIYGAMHEQKVTTSERAMLTAINGACSAAGRLFMSWLETWTQHRAPEKRIPITVTLFVPAIAILITCIFFVALPPKAAVLPFITLGIGNGFQTA</sequence>
<dbReference type="PANTHER" id="PTHR21576">
    <property type="entry name" value="UNCHARACTERIZED NODULIN-LIKE PROTEIN"/>
    <property type="match status" value="1"/>
</dbReference>